<dbReference type="PANTHER" id="PTHR30036:SF1">
    <property type="entry name" value="D-XYLOSE-BINDING PERIPLASMIC PROTEIN"/>
    <property type="match status" value="1"/>
</dbReference>
<dbReference type="SUPFAM" id="SSF53822">
    <property type="entry name" value="Periplasmic binding protein-like I"/>
    <property type="match status" value="1"/>
</dbReference>
<comment type="caution">
    <text evidence="5">The sequence shown here is derived from an EMBL/GenBank/DDBJ whole genome shotgun (WGS) entry which is preliminary data.</text>
</comment>
<dbReference type="InterPro" id="IPR050555">
    <property type="entry name" value="Bact_Solute-Bind_Prot2"/>
</dbReference>
<keyword evidence="2 3" id="KW-0732">Signal</keyword>
<feature type="chain" id="PRO_5044380399" evidence="3">
    <location>
        <begin position="27"/>
        <end position="366"/>
    </location>
</feature>
<keyword evidence="6" id="KW-1185">Reference proteome</keyword>
<dbReference type="AlphaFoldDB" id="A0A2A7MCF5"/>
<dbReference type="GO" id="GO:0030288">
    <property type="term" value="C:outer membrane-bounded periplasmic space"/>
    <property type="evidence" value="ECO:0007669"/>
    <property type="project" value="TreeGrafter"/>
</dbReference>
<organism evidence="5 6">
    <name type="scientific">Clostridium neonatale</name>
    <dbReference type="NCBI Taxonomy" id="137838"/>
    <lineage>
        <taxon>Bacteria</taxon>
        <taxon>Bacillati</taxon>
        <taxon>Bacillota</taxon>
        <taxon>Clostridia</taxon>
        <taxon>Eubacteriales</taxon>
        <taxon>Clostridiaceae</taxon>
        <taxon>Clostridium</taxon>
    </lineage>
</organism>
<dbReference type="Pfam" id="PF13407">
    <property type="entry name" value="Peripla_BP_4"/>
    <property type="match status" value="1"/>
</dbReference>
<name>A0A2A7MCF5_9CLOT</name>
<comment type="subcellular location">
    <subcellularLocation>
        <location evidence="1">Cell envelope</location>
    </subcellularLocation>
</comment>
<dbReference type="InterPro" id="IPR049784">
    <property type="entry name" value="ChvE-like"/>
</dbReference>
<dbReference type="OrthoDB" id="9769193at2"/>
<dbReference type="CDD" id="cd19994">
    <property type="entry name" value="PBP1_ChvE"/>
    <property type="match status" value="1"/>
</dbReference>
<dbReference type="PROSITE" id="PS51257">
    <property type="entry name" value="PROKAR_LIPOPROTEIN"/>
    <property type="match status" value="1"/>
</dbReference>
<dbReference type="GO" id="GO:0030246">
    <property type="term" value="F:carbohydrate binding"/>
    <property type="evidence" value="ECO:0007669"/>
    <property type="project" value="TreeGrafter"/>
</dbReference>
<evidence type="ECO:0000259" key="4">
    <source>
        <dbReference type="Pfam" id="PF13407"/>
    </source>
</evidence>
<sequence>MKKIISLVLSATLVMTALIGCGGANSDGEPQAEGVESKDIIVGVSMPTKSLQRWNQDGANMEVSLKAKGYKVDLQFAENEVETQVNQIENMITKGAKVLVVGSIDGGALSSVLEDAKAEGIKVIAYDRLIMNTDAVNYYATFDNFSVGVIQGEYIEEKLGLKDGAGPFNIEIATGPLDDNNVVYFYGGAMSILQPYIDNGQLVVKSGQTTREQCATPNWDEKEAQSRMDNIITANYTSDKLDAVLCSNDSVSLGVQSSLKSVGFGTADKPMPILTGQDANIANVKAIVAGDQSMSVFKDTRALSEKVVEMVDSIANQKEPEVNDTETYNNGTYVVPSYLLKPEFVDGSNYKSLLIDSGYYTEDQLK</sequence>
<accession>A0A2A7MCF5</accession>
<dbReference type="PANTHER" id="PTHR30036">
    <property type="entry name" value="D-XYLOSE-BINDING PERIPLASMIC PROTEIN"/>
    <property type="match status" value="1"/>
</dbReference>
<evidence type="ECO:0000313" key="5">
    <source>
        <dbReference type="EMBL" id="PEG29365.1"/>
    </source>
</evidence>
<gene>
    <name evidence="5" type="ORF">CQ394_18540</name>
</gene>
<feature type="signal peptide" evidence="3">
    <location>
        <begin position="1"/>
        <end position="26"/>
    </location>
</feature>
<dbReference type="NCBIfam" id="NF040907">
    <property type="entry name" value="ChvE"/>
    <property type="match status" value="1"/>
</dbReference>
<dbReference type="InterPro" id="IPR028082">
    <property type="entry name" value="Peripla_BP_I"/>
</dbReference>
<dbReference type="InterPro" id="IPR025997">
    <property type="entry name" value="SBP_2_dom"/>
</dbReference>
<proteinExistence type="predicted"/>
<dbReference type="Proteomes" id="UP000220840">
    <property type="component" value="Unassembled WGS sequence"/>
</dbReference>
<protein>
    <submittedName>
        <fullName evidence="5">ABC transporter substrate-binding protein</fullName>
    </submittedName>
</protein>
<feature type="domain" description="Periplasmic binding protein" evidence="4">
    <location>
        <begin position="42"/>
        <end position="318"/>
    </location>
</feature>
<evidence type="ECO:0000256" key="3">
    <source>
        <dbReference type="SAM" id="SignalP"/>
    </source>
</evidence>
<evidence type="ECO:0000256" key="1">
    <source>
        <dbReference type="ARBA" id="ARBA00004196"/>
    </source>
</evidence>
<evidence type="ECO:0000256" key="2">
    <source>
        <dbReference type="ARBA" id="ARBA00022729"/>
    </source>
</evidence>
<evidence type="ECO:0000313" key="6">
    <source>
        <dbReference type="Proteomes" id="UP000220840"/>
    </source>
</evidence>
<dbReference type="RefSeq" id="WP_058293740.1">
    <property type="nucleotide sequence ID" value="NZ_CAKJVD010000016.1"/>
</dbReference>
<reference evidence="5 6" key="1">
    <citation type="submission" date="2017-10" db="EMBL/GenBank/DDBJ databases">
        <title>Effective Description of Clostridium neonatale sp. nov. linked to necrotizing enterocolitis in neonates and a clarification of species assignable to the genus Clostridium (Prazmowski 1880) emend. Lawson and Rainey 2016.</title>
        <authorList>
            <person name="Bernard K."/>
            <person name="Burdz T."/>
            <person name="Wiebe D."/>
            <person name="Balcewich B."/>
            <person name="Alfa M."/>
            <person name="Bernier A.-M."/>
        </authorList>
    </citation>
    <scope>NUCLEOTIDE SEQUENCE [LARGE SCALE GENOMIC DNA]</scope>
    <source>
        <strain evidence="5 6">LCDC99A005</strain>
    </source>
</reference>
<dbReference type="Gene3D" id="3.40.50.2300">
    <property type="match status" value="2"/>
</dbReference>
<dbReference type="EMBL" id="PDCJ01000004">
    <property type="protein sequence ID" value="PEG29365.1"/>
    <property type="molecule type" value="Genomic_DNA"/>
</dbReference>
<dbReference type="STRING" id="137838.GCA_001458595_00806"/>